<evidence type="ECO:0000313" key="2">
    <source>
        <dbReference type="EMBL" id="MFD1520290.1"/>
    </source>
</evidence>
<dbReference type="RefSeq" id="WP_344727456.1">
    <property type="nucleotide sequence ID" value="NZ_BAAAUS010000043.1"/>
</dbReference>
<sequence length="1477" mass="158209">MDHEDVSARDDLMRRAAARVDASAAGDATAVTDPEALADVDRLLDLIGIPGSPDMHLQYLAGMVHWNRWSAMGEAGRSSGEIAELLLTPLYFVDRSLLPAQLAEQIDIRRSPETGEAGRYFDCGFALASLAAGLDRPVFYDPAVQSLDAAVAGSPRDDPQRFAYLSLLGEVLYRRHEAGGDSGDLEHAVEASREACRLFPATGPDLVPQLLLLGRGLVLTAERNEDPALLLEAVHVLRRALRDAEPTDRDEALNLAVGLLSVGAGRPHTDRAVDSRFAAEVAETARGSLLASTPDDPLHLARTAHLGLALALGGDPTATGEAVRLLCDAIRGLPPAEHARQASLSALRDTLLLDAVAPLDDEEFDLASAVAEDAAAASGPDDPDHYMCLAVRAAALLRQWARGSDDGVRARLVEATGEMAAAAPSAAEGTRILDGMALFEPPDPGEPGPDDTEHPLDRAENRVMLDRAMTTLRGSIAAEPVNRALLPMWLADLARMLRQRCGWKPEPGFVDEAIDVHRRLLTLIEPSSDRHDRCVDLASLLRMRSSITGEQKPLTEAVDILQDVLHVPGLDRSAHAQARFQYSAVMVDLAVMTPEADTMERAEAAVQVVLASGEPAEAMARAWHNLAVVRRLRHERTGAGLSDAIDAARRAVTAGEETPEGQGERLAQLAQLLALDEQFDEALPLARRALAEYPADHARMVTALGEILGMHHIRFGRDSELDESIATLRAAVRAADSPVSRGTRLMNLAAALRARYSRSADLDTLEAAIATAREALLVLPADHRAGLQMRGNLVVQLIEHYSRTREVTSLDEAIETGRTVVAATPPDHPGLGIRLTNLAMAFGREFERSGERSALVEAIALERRAIELAPPGHPHRGMRLSNLAASLFKLSAVSGSRRAGRDAVLAAREAVTCTPDDHPGRGIRLVNLAVALVSTGRPSRRRLREAAGVAQTAARLPTTPPSVRLGACRVWGRVAAALSHWDSAAAAFTEGVHLLPRVAPRNLTRADAEHQLARIDGVHVNAAACAVQAGDAAGALTALEQGRGVLLTYALESRTELTDLHATAPELAAEVQQLIQELDAVGEPLPTEEDPAVVLDTRHALSGRWDATLRRVRAVPGFERFGTPPSIGDLLPAARLGPVITVNVSEFRCDALVARPDGVRVVALPALDAPDVADRTGAFLQALELVETGDLVQRMEGQAVVRETLAWLWDVIAGPVLDALGYTGSPRAGAPWPRVWWSPTGMLNFLPLHAAGHHDGRGRAVLDRVVSSYTPTLRALLHARSRPAAPDPALLAVALAETPDQQSLPATVSEARALVREPGRAVHLVDAEARYDAVLAALADCGWAHFACHAISDPLSPSDSRLLLYDRSLAVRDISKLRLQDAELAFLSACSTARGSEQLPDEAIHIASAFQLAGYRHVVGTLWPVLDATAARLTQGFYDRHRRGDPPAEALHSVVRELRAAQPLAPSVWAAHIHAGP</sequence>
<dbReference type="InterPro" id="IPR011990">
    <property type="entry name" value="TPR-like_helical_dom_sf"/>
</dbReference>
<dbReference type="EMBL" id="JBHUCO010000024">
    <property type="protein sequence ID" value="MFD1520290.1"/>
    <property type="molecule type" value="Genomic_DNA"/>
</dbReference>
<reference evidence="3" key="1">
    <citation type="journal article" date="2019" name="Int. J. Syst. Evol. Microbiol.">
        <title>The Global Catalogue of Microorganisms (GCM) 10K type strain sequencing project: providing services to taxonomists for standard genome sequencing and annotation.</title>
        <authorList>
            <consortium name="The Broad Institute Genomics Platform"/>
            <consortium name="The Broad Institute Genome Sequencing Center for Infectious Disease"/>
            <person name="Wu L."/>
            <person name="Ma J."/>
        </authorList>
    </citation>
    <scope>NUCLEOTIDE SEQUENCE [LARGE SCALE GENOMIC DNA]</scope>
    <source>
        <strain evidence="3">CCM 7043</strain>
    </source>
</reference>
<dbReference type="Pfam" id="PF12770">
    <property type="entry name" value="CHAT"/>
    <property type="match status" value="1"/>
</dbReference>
<keyword evidence="3" id="KW-1185">Reference proteome</keyword>
<feature type="domain" description="CHAT" evidence="1">
    <location>
        <begin position="1203"/>
        <end position="1476"/>
    </location>
</feature>
<evidence type="ECO:0000259" key="1">
    <source>
        <dbReference type="Pfam" id="PF12770"/>
    </source>
</evidence>
<name>A0ABW4F0Y8_9PSEU</name>
<dbReference type="InterPro" id="IPR024983">
    <property type="entry name" value="CHAT_dom"/>
</dbReference>
<protein>
    <submittedName>
        <fullName evidence="2">CHAT domain-containing protein</fullName>
    </submittedName>
</protein>
<comment type="caution">
    <text evidence="2">The sequence shown here is derived from an EMBL/GenBank/DDBJ whole genome shotgun (WGS) entry which is preliminary data.</text>
</comment>
<dbReference type="Gene3D" id="1.25.40.10">
    <property type="entry name" value="Tetratricopeptide repeat domain"/>
    <property type="match status" value="3"/>
</dbReference>
<accession>A0ABW4F0Y8</accession>
<organism evidence="2 3">
    <name type="scientific">Pseudonocardia yunnanensis</name>
    <dbReference type="NCBI Taxonomy" id="58107"/>
    <lineage>
        <taxon>Bacteria</taxon>
        <taxon>Bacillati</taxon>
        <taxon>Actinomycetota</taxon>
        <taxon>Actinomycetes</taxon>
        <taxon>Pseudonocardiales</taxon>
        <taxon>Pseudonocardiaceae</taxon>
        <taxon>Pseudonocardia</taxon>
    </lineage>
</organism>
<evidence type="ECO:0000313" key="3">
    <source>
        <dbReference type="Proteomes" id="UP001597114"/>
    </source>
</evidence>
<proteinExistence type="predicted"/>
<gene>
    <name evidence="2" type="ORF">ACFSJD_22540</name>
</gene>
<dbReference type="SUPFAM" id="SSF48452">
    <property type="entry name" value="TPR-like"/>
    <property type="match status" value="2"/>
</dbReference>
<dbReference type="Proteomes" id="UP001597114">
    <property type="component" value="Unassembled WGS sequence"/>
</dbReference>